<evidence type="ECO:0000256" key="3">
    <source>
        <dbReference type="ARBA" id="ARBA00023157"/>
    </source>
</evidence>
<sequence length="210" mass="22789">MPSRRATLALLAAAAASPALGQTADRPNPMPGELREALERDRNGIVLGNPDGNVTLTEFFDYNCPFCKKLVPAVQRLIGADPQLRVVFREWPVFGEGSDFAARAALAAREQGKYWQVHAGLMAMKDRAAEPSVMRVIRRLGLDEAKLRAAMQSDPVEDHIARSFMLAEHMSLIGTPTFIAGDEALFGEQSFDDLTALVARARKTLGVAAG</sequence>
<dbReference type="Gene3D" id="3.40.30.10">
    <property type="entry name" value="Glutaredoxin"/>
    <property type="match status" value="1"/>
</dbReference>
<dbReference type="PANTHER" id="PTHR13887:SF14">
    <property type="entry name" value="DISULFIDE BOND FORMATION PROTEIN D"/>
    <property type="match status" value="1"/>
</dbReference>
<dbReference type="SUPFAM" id="SSF52833">
    <property type="entry name" value="Thioredoxin-like"/>
    <property type="match status" value="1"/>
</dbReference>
<keyword evidence="3" id="KW-1015">Disulfide bond</keyword>
<feature type="domain" description="Thioredoxin" evidence="6">
    <location>
        <begin position="13"/>
        <end position="203"/>
    </location>
</feature>
<evidence type="ECO:0000256" key="2">
    <source>
        <dbReference type="ARBA" id="ARBA00023002"/>
    </source>
</evidence>
<keyword evidence="1 5" id="KW-0732">Signal</keyword>
<evidence type="ECO:0000313" key="7">
    <source>
        <dbReference type="EMBL" id="SDL19658.1"/>
    </source>
</evidence>
<dbReference type="InterPro" id="IPR036249">
    <property type="entry name" value="Thioredoxin-like_sf"/>
</dbReference>
<proteinExistence type="predicted"/>
<feature type="chain" id="PRO_5011775994" evidence="5">
    <location>
        <begin position="22"/>
        <end position="210"/>
    </location>
</feature>
<evidence type="ECO:0000256" key="4">
    <source>
        <dbReference type="ARBA" id="ARBA00023284"/>
    </source>
</evidence>
<dbReference type="STRING" id="525640.SAMN04487971_107126"/>
<dbReference type="Proteomes" id="UP000199555">
    <property type="component" value="Unassembled WGS sequence"/>
</dbReference>
<keyword evidence="7" id="KW-0413">Isomerase</keyword>
<dbReference type="RefSeq" id="WP_090755091.1">
    <property type="nucleotide sequence ID" value="NZ_FNGE01000007.1"/>
</dbReference>
<reference evidence="8" key="1">
    <citation type="submission" date="2016-10" db="EMBL/GenBank/DDBJ databases">
        <authorList>
            <person name="Varghese N."/>
            <person name="Submissions S."/>
        </authorList>
    </citation>
    <scope>NUCLEOTIDE SEQUENCE [LARGE SCALE GENOMIC DNA]</scope>
    <source>
        <strain evidence="8">CGMCC 1.7655</strain>
    </source>
</reference>
<dbReference type="CDD" id="cd03023">
    <property type="entry name" value="DsbA_Com1_like"/>
    <property type="match status" value="1"/>
</dbReference>
<dbReference type="OrthoDB" id="9780147at2"/>
<name>A0A1G9I341_9RHOB</name>
<keyword evidence="8" id="KW-1185">Reference proteome</keyword>
<evidence type="ECO:0000259" key="6">
    <source>
        <dbReference type="PROSITE" id="PS51352"/>
    </source>
</evidence>
<evidence type="ECO:0000256" key="1">
    <source>
        <dbReference type="ARBA" id="ARBA00022729"/>
    </source>
</evidence>
<evidence type="ECO:0000313" key="8">
    <source>
        <dbReference type="Proteomes" id="UP000199555"/>
    </source>
</evidence>
<dbReference type="PROSITE" id="PS51352">
    <property type="entry name" value="THIOREDOXIN_2"/>
    <property type="match status" value="1"/>
</dbReference>
<dbReference type="PANTHER" id="PTHR13887">
    <property type="entry name" value="GLUTATHIONE S-TRANSFERASE KAPPA"/>
    <property type="match status" value="1"/>
</dbReference>
<organism evidence="7 8">
    <name type="scientific">Paracoccus chinensis</name>
    <dbReference type="NCBI Taxonomy" id="525640"/>
    <lineage>
        <taxon>Bacteria</taxon>
        <taxon>Pseudomonadati</taxon>
        <taxon>Pseudomonadota</taxon>
        <taxon>Alphaproteobacteria</taxon>
        <taxon>Rhodobacterales</taxon>
        <taxon>Paracoccaceae</taxon>
        <taxon>Paracoccus</taxon>
    </lineage>
</organism>
<dbReference type="Pfam" id="PF01323">
    <property type="entry name" value="DSBA"/>
    <property type="match status" value="1"/>
</dbReference>
<dbReference type="GO" id="GO:0016853">
    <property type="term" value="F:isomerase activity"/>
    <property type="evidence" value="ECO:0007669"/>
    <property type="project" value="UniProtKB-KW"/>
</dbReference>
<dbReference type="InterPro" id="IPR013766">
    <property type="entry name" value="Thioredoxin_domain"/>
</dbReference>
<evidence type="ECO:0000256" key="5">
    <source>
        <dbReference type="SAM" id="SignalP"/>
    </source>
</evidence>
<dbReference type="GO" id="GO:0016491">
    <property type="term" value="F:oxidoreductase activity"/>
    <property type="evidence" value="ECO:0007669"/>
    <property type="project" value="UniProtKB-KW"/>
</dbReference>
<keyword evidence="2" id="KW-0560">Oxidoreductase</keyword>
<gene>
    <name evidence="7" type="ORF">SAMN04487971_107126</name>
</gene>
<accession>A0A1G9I341</accession>
<keyword evidence="4" id="KW-0676">Redox-active center</keyword>
<protein>
    <submittedName>
        <fullName evidence="7">Protein-disulfide isomerase</fullName>
    </submittedName>
</protein>
<dbReference type="EMBL" id="FNGE01000007">
    <property type="protein sequence ID" value="SDL19658.1"/>
    <property type="molecule type" value="Genomic_DNA"/>
</dbReference>
<dbReference type="AlphaFoldDB" id="A0A1G9I341"/>
<dbReference type="InterPro" id="IPR001853">
    <property type="entry name" value="DSBA-like_thioredoxin_dom"/>
</dbReference>
<feature type="signal peptide" evidence="5">
    <location>
        <begin position="1"/>
        <end position="21"/>
    </location>
</feature>